<reference evidence="1 2" key="1">
    <citation type="submission" date="2023-01" db="EMBL/GenBank/DDBJ databases">
        <title>Analysis of 21 Apiospora genomes using comparative genomics revels a genus with tremendous synthesis potential of carbohydrate active enzymes and secondary metabolites.</title>
        <authorList>
            <person name="Sorensen T."/>
        </authorList>
    </citation>
    <scope>NUCLEOTIDE SEQUENCE [LARGE SCALE GENOMIC DNA]</scope>
    <source>
        <strain evidence="1 2">CBS 117206</strain>
    </source>
</reference>
<dbReference type="AlphaFoldDB" id="A0AAW0QYD7"/>
<keyword evidence="2" id="KW-1185">Reference proteome</keyword>
<comment type="caution">
    <text evidence="1">The sequence shown here is derived from an EMBL/GenBank/DDBJ whole genome shotgun (WGS) entry which is preliminary data.</text>
</comment>
<dbReference type="EMBL" id="JAQQWP010000006">
    <property type="protein sequence ID" value="KAK8115382.1"/>
    <property type="molecule type" value="Genomic_DNA"/>
</dbReference>
<gene>
    <name evidence="1" type="ORF">PG999_007451</name>
</gene>
<proteinExistence type="predicted"/>
<evidence type="ECO:0000313" key="1">
    <source>
        <dbReference type="EMBL" id="KAK8115382.1"/>
    </source>
</evidence>
<sequence length="153" mass="17520">MVILWQYLPRAAPTFGLITTFMVWYHRKHVETLNIPEDTPRQKKSDVHTIINQVCGLGHGDLWRVVIRAQRQMADLPLNKDQKAAMVQVFEAQKAYMYLCALSEHDSISDVRNPLLAAHFDCLHLGGDPRYKRDISRSASCPAPLHRNKNSQS</sequence>
<dbReference type="Proteomes" id="UP001392437">
    <property type="component" value="Unassembled WGS sequence"/>
</dbReference>
<name>A0AAW0QYD7_9PEZI</name>
<evidence type="ECO:0000313" key="2">
    <source>
        <dbReference type="Proteomes" id="UP001392437"/>
    </source>
</evidence>
<protein>
    <submittedName>
        <fullName evidence="1">Uncharacterized protein</fullName>
    </submittedName>
</protein>
<accession>A0AAW0QYD7</accession>
<organism evidence="1 2">
    <name type="scientific">Apiospora kogelbergensis</name>
    <dbReference type="NCBI Taxonomy" id="1337665"/>
    <lineage>
        <taxon>Eukaryota</taxon>
        <taxon>Fungi</taxon>
        <taxon>Dikarya</taxon>
        <taxon>Ascomycota</taxon>
        <taxon>Pezizomycotina</taxon>
        <taxon>Sordariomycetes</taxon>
        <taxon>Xylariomycetidae</taxon>
        <taxon>Amphisphaeriales</taxon>
        <taxon>Apiosporaceae</taxon>
        <taxon>Apiospora</taxon>
    </lineage>
</organism>